<dbReference type="Proteomes" id="UP001187531">
    <property type="component" value="Unassembled WGS sequence"/>
</dbReference>
<evidence type="ECO:0000313" key="1">
    <source>
        <dbReference type="EMBL" id="KAK2726096.1"/>
    </source>
</evidence>
<sequence length="114" mass="13057">MSQLSKTEQSLQEKQRYHLDILALSEVRWTGSREKQLDDHSTILYCGAESRHEQGVALIMTRDTSRSLLKWTPISPRILVARFTGRQAKLSVVVCNAPINVAEVESKEEFYHTL</sequence>
<gene>
    <name evidence="1" type="ORF">QYM36_000527</name>
</gene>
<dbReference type="InterPro" id="IPR036691">
    <property type="entry name" value="Endo/exonu/phosph_ase_sf"/>
</dbReference>
<keyword evidence="2" id="KW-1185">Reference proteome</keyword>
<dbReference type="Gene3D" id="3.60.10.10">
    <property type="entry name" value="Endonuclease/exonuclease/phosphatase"/>
    <property type="match status" value="1"/>
</dbReference>
<evidence type="ECO:0000313" key="2">
    <source>
        <dbReference type="Proteomes" id="UP001187531"/>
    </source>
</evidence>
<protein>
    <submittedName>
        <fullName evidence="1">Uncharacterized protein</fullName>
    </submittedName>
</protein>
<reference evidence="1" key="1">
    <citation type="submission" date="2023-07" db="EMBL/GenBank/DDBJ databases">
        <title>Chromosome-level genome assembly of Artemia franciscana.</title>
        <authorList>
            <person name="Jo E."/>
        </authorList>
    </citation>
    <scope>NUCLEOTIDE SEQUENCE</scope>
    <source>
        <tissue evidence="1">Whole body</tissue>
    </source>
</reference>
<comment type="caution">
    <text evidence="1">The sequence shown here is derived from an EMBL/GenBank/DDBJ whole genome shotgun (WGS) entry which is preliminary data.</text>
</comment>
<accession>A0AA88IG19</accession>
<dbReference type="EMBL" id="JAVRJZ010000002">
    <property type="protein sequence ID" value="KAK2726096.1"/>
    <property type="molecule type" value="Genomic_DNA"/>
</dbReference>
<proteinExistence type="predicted"/>
<dbReference type="SUPFAM" id="SSF56219">
    <property type="entry name" value="DNase I-like"/>
    <property type="match status" value="1"/>
</dbReference>
<organism evidence="1 2">
    <name type="scientific">Artemia franciscana</name>
    <name type="common">Brine shrimp</name>
    <name type="synonym">Artemia sanfranciscana</name>
    <dbReference type="NCBI Taxonomy" id="6661"/>
    <lineage>
        <taxon>Eukaryota</taxon>
        <taxon>Metazoa</taxon>
        <taxon>Ecdysozoa</taxon>
        <taxon>Arthropoda</taxon>
        <taxon>Crustacea</taxon>
        <taxon>Branchiopoda</taxon>
        <taxon>Anostraca</taxon>
        <taxon>Artemiidae</taxon>
        <taxon>Artemia</taxon>
    </lineage>
</organism>
<name>A0AA88IG19_ARTSF</name>
<dbReference type="AlphaFoldDB" id="A0AA88IG19"/>